<dbReference type="PANTHER" id="PTHR14614:SF104">
    <property type="entry name" value="N-METHYLTRANSFERASE, PUTATIVE (AFU_ORTHOLOGUE AFUA_1G17750)-RELATED"/>
    <property type="match status" value="1"/>
</dbReference>
<dbReference type="AlphaFoldDB" id="A0AAF0DZV0"/>
<proteinExistence type="predicted"/>
<keyword evidence="1" id="KW-0489">Methyltransferase</keyword>
<dbReference type="Pfam" id="PF10294">
    <property type="entry name" value="Methyltransf_16"/>
    <property type="match status" value="1"/>
</dbReference>
<dbReference type="GO" id="GO:0005737">
    <property type="term" value="C:cytoplasm"/>
    <property type="evidence" value="ECO:0007669"/>
    <property type="project" value="TreeGrafter"/>
</dbReference>
<dbReference type="InterPro" id="IPR029063">
    <property type="entry name" value="SAM-dependent_MTases_sf"/>
</dbReference>
<dbReference type="PANTHER" id="PTHR14614">
    <property type="entry name" value="HEPATOCELLULAR CARCINOMA-ASSOCIATED ANTIGEN"/>
    <property type="match status" value="1"/>
</dbReference>
<keyword evidence="1" id="KW-0808">Transferase</keyword>
<evidence type="ECO:0000313" key="2">
    <source>
        <dbReference type="Proteomes" id="UP001214603"/>
    </source>
</evidence>
<dbReference type="GO" id="GO:0008112">
    <property type="term" value="F:nicotinamide N-methyltransferase activity"/>
    <property type="evidence" value="ECO:0007669"/>
    <property type="project" value="UniProtKB-EC"/>
</dbReference>
<dbReference type="Gene3D" id="3.40.50.150">
    <property type="entry name" value="Vaccinia Virus protein VP39"/>
    <property type="match status" value="1"/>
</dbReference>
<name>A0AAF0DZV0_9BASI</name>
<gene>
    <name evidence="1" type="ORF">MOBT1_001728</name>
</gene>
<dbReference type="SUPFAM" id="SSF53335">
    <property type="entry name" value="S-adenosyl-L-methionine-dependent methyltransferases"/>
    <property type="match status" value="1"/>
</dbReference>
<reference evidence="1" key="1">
    <citation type="submission" date="2023-03" db="EMBL/GenBank/DDBJ databases">
        <title>Mating type loci evolution in Malassezia.</title>
        <authorList>
            <person name="Coelho M.A."/>
        </authorList>
    </citation>
    <scope>NUCLEOTIDE SEQUENCE</scope>
    <source>
        <strain evidence="1">CBS 7876</strain>
    </source>
</reference>
<organism evidence="1 2">
    <name type="scientific">Malassezia obtusa</name>
    <dbReference type="NCBI Taxonomy" id="76774"/>
    <lineage>
        <taxon>Eukaryota</taxon>
        <taxon>Fungi</taxon>
        <taxon>Dikarya</taxon>
        <taxon>Basidiomycota</taxon>
        <taxon>Ustilaginomycotina</taxon>
        <taxon>Malasseziomycetes</taxon>
        <taxon>Malasseziales</taxon>
        <taxon>Malasseziaceae</taxon>
        <taxon>Malassezia</taxon>
    </lineage>
</organism>
<accession>A0AAF0DZV0</accession>
<dbReference type="InterPro" id="IPR019410">
    <property type="entry name" value="Methyltransf_16"/>
</dbReference>
<evidence type="ECO:0000313" key="1">
    <source>
        <dbReference type="EMBL" id="WFD03039.1"/>
    </source>
</evidence>
<dbReference type="GO" id="GO:0032259">
    <property type="term" value="P:methylation"/>
    <property type="evidence" value="ECO:0007669"/>
    <property type="project" value="UniProtKB-KW"/>
</dbReference>
<dbReference type="EMBL" id="CP119935">
    <property type="protein sequence ID" value="WFD03039.1"/>
    <property type="molecule type" value="Genomic_DNA"/>
</dbReference>
<keyword evidence="2" id="KW-1185">Reference proteome</keyword>
<dbReference type="EC" id="2.1.1.1" evidence="1"/>
<dbReference type="Proteomes" id="UP001214603">
    <property type="component" value="Chromosome 2"/>
</dbReference>
<protein>
    <submittedName>
        <fullName evidence="1">Nicotinamide N-methyltransferase</fullName>
        <ecNumber evidence="1">2.1.1.1</ecNumber>
    </submittedName>
</protein>
<sequence length="303" mass="32602">MPGHGAEPDTARDTHFHPSFGEPGASFTYLPKHLDAACASDDAPRLPIVLPDAPMYMLFAHRQWRAGLLLSDAIYSRAFELTNQNVLELGAGTGLPALTAALCSGAKKVVATDYDDASILAALRANVQRTLAINPPGAPLVVAPHTWGHAMDDVLDLLSARTPSYFDAILLADCVWERFSHAALVKSIATLLARTPTARVYMVAGLHTGRATLVHFFREMLGAGFVLTRVPGAWPACTEHAADEYLRGAGHILELEVDGALDGGGRAPGVSGVRRPFAVHTAEEEPVEVRNHWLTVSCFQWPM</sequence>
<dbReference type="CDD" id="cd02440">
    <property type="entry name" value="AdoMet_MTases"/>
    <property type="match status" value="1"/>
</dbReference>